<accession>A0A1Y6B3V5</accession>
<dbReference type="InterPro" id="IPR003583">
    <property type="entry name" value="Hlx-hairpin-Hlx_DNA-bd_motif"/>
</dbReference>
<keyword evidence="2 6" id="KW-0227">DNA damage</keyword>
<comment type="caution">
    <text evidence="6">Lacks conserved residue(s) required for the propagation of feature annotation.</text>
</comment>
<dbReference type="CDD" id="cd14332">
    <property type="entry name" value="UBA_RuvA_C"/>
    <property type="match status" value="1"/>
</dbReference>
<organism evidence="9 10">
    <name type="scientific">Pseudobacteriovorax antillogorgiicola</name>
    <dbReference type="NCBI Taxonomy" id="1513793"/>
    <lineage>
        <taxon>Bacteria</taxon>
        <taxon>Pseudomonadati</taxon>
        <taxon>Bdellovibrionota</taxon>
        <taxon>Oligoflexia</taxon>
        <taxon>Oligoflexales</taxon>
        <taxon>Pseudobacteriovoracaceae</taxon>
        <taxon>Pseudobacteriovorax</taxon>
    </lineage>
</organism>
<dbReference type="SUPFAM" id="SSF46929">
    <property type="entry name" value="DNA helicase RuvA subunit, C-terminal domain"/>
    <property type="match status" value="1"/>
</dbReference>
<dbReference type="InterPro" id="IPR013849">
    <property type="entry name" value="DNA_helicase_Holl-junc_RuvA_I"/>
</dbReference>
<dbReference type="GO" id="GO:0005737">
    <property type="term" value="C:cytoplasm"/>
    <property type="evidence" value="ECO:0007669"/>
    <property type="project" value="UniProtKB-SubCell"/>
</dbReference>
<evidence type="ECO:0000256" key="6">
    <source>
        <dbReference type="HAMAP-Rule" id="MF_00031"/>
    </source>
</evidence>
<keyword evidence="9" id="KW-0347">Helicase</keyword>
<keyword evidence="9" id="KW-0378">Hydrolase</keyword>
<dbReference type="GO" id="GO:0009379">
    <property type="term" value="C:Holliday junction helicase complex"/>
    <property type="evidence" value="ECO:0007669"/>
    <property type="project" value="InterPro"/>
</dbReference>
<dbReference type="GO" id="GO:0006310">
    <property type="term" value="P:DNA recombination"/>
    <property type="evidence" value="ECO:0007669"/>
    <property type="project" value="UniProtKB-UniRule"/>
</dbReference>
<sequence length="244" mass="27090">MYIEKLSGVYDTQLPTGIILNVNGVGYGLEMPLSSMCELPPLGKSVTLWTYTYVREDSIKLFGFLRYEDRVSFEVMLSLSGVGPKVALATLSTLSIAAIRRAIQYNDPKILVAVPGVGPRLAEKILIELKPKLEKLSNVASFGFDDGAMRMDEADFDHIHPEERFEARDAQTQILDDVRSALENLGFKDKAIDPIIKSIQKKADVTSFQDVMKHALKLLTDQGQKDPKKGSVRAPSASLDRELF</sequence>
<dbReference type="AlphaFoldDB" id="A0A1Y6B3V5"/>
<dbReference type="InterPro" id="IPR000085">
    <property type="entry name" value="RuvA"/>
</dbReference>
<dbReference type="OrthoDB" id="5293449at2"/>
<comment type="subcellular location">
    <subcellularLocation>
        <location evidence="6">Cytoplasm</location>
    </subcellularLocation>
</comment>
<dbReference type="InterPro" id="IPR010994">
    <property type="entry name" value="RuvA_2-like"/>
</dbReference>
<dbReference type="SUPFAM" id="SSF50249">
    <property type="entry name" value="Nucleic acid-binding proteins"/>
    <property type="match status" value="1"/>
</dbReference>
<dbReference type="SMART" id="SM00278">
    <property type="entry name" value="HhH1"/>
    <property type="match status" value="2"/>
</dbReference>
<evidence type="ECO:0000256" key="5">
    <source>
        <dbReference type="ARBA" id="ARBA00023204"/>
    </source>
</evidence>
<feature type="domain" description="Helix-hairpin-helix DNA-binding motif class 1" evidence="8">
    <location>
        <begin position="74"/>
        <end position="93"/>
    </location>
</feature>
<dbReference type="GO" id="GO:0009378">
    <property type="term" value="F:four-way junction helicase activity"/>
    <property type="evidence" value="ECO:0007669"/>
    <property type="project" value="InterPro"/>
</dbReference>
<dbReference type="GO" id="GO:0005524">
    <property type="term" value="F:ATP binding"/>
    <property type="evidence" value="ECO:0007669"/>
    <property type="project" value="InterPro"/>
</dbReference>
<feature type="region of interest" description="Domain I" evidence="6">
    <location>
        <begin position="2"/>
        <end position="65"/>
    </location>
</feature>
<dbReference type="InterPro" id="IPR011114">
    <property type="entry name" value="RuvA_C"/>
</dbReference>
<evidence type="ECO:0000256" key="7">
    <source>
        <dbReference type="SAM" id="MobiDB-lite"/>
    </source>
</evidence>
<name>A0A1Y6B3V5_9BACT</name>
<feature type="domain" description="Helix-hairpin-helix DNA-binding motif class 1" evidence="8">
    <location>
        <begin position="109"/>
        <end position="128"/>
    </location>
</feature>
<feature type="region of interest" description="Domain III" evidence="6">
    <location>
        <begin position="170"/>
        <end position="244"/>
    </location>
</feature>
<dbReference type="NCBIfam" id="TIGR00084">
    <property type="entry name" value="ruvA"/>
    <property type="match status" value="1"/>
</dbReference>
<dbReference type="GO" id="GO:0000400">
    <property type="term" value="F:four-way junction DNA binding"/>
    <property type="evidence" value="ECO:0007669"/>
    <property type="project" value="UniProtKB-UniRule"/>
</dbReference>
<dbReference type="EMBL" id="FWZT01000001">
    <property type="protein sequence ID" value="SME88649.1"/>
    <property type="molecule type" value="Genomic_DNA"/>
</dbReference>
<evidence type="ECO:0000256" key="4">
    <source>
        <dbReference type="ARBA" id="ARBA00023172"/>
    </source>
</evidence>
<comment type="subunit">
    <text evidence="6">Homotetramer. Forms an RuvA(8)-RuvB(12)-Holliday junction (HJ) complex. HJ DNA is sandwiched between 2 RuvA tetramers; dsDNA enters through RuvA and exits via RuvB. An RuvB hexamer assembles on each DNA strand where it exits the tetramer. Each RuvB hexamer is contacted by two RuvA subunits (via domain III) on 2 adjacent RuvB subunits; this complex drives branch migration. In the full resolvosome a probable DNA-RuvA(4)-RuvB(12)-RuvC(2) complex forms which resolves the HJ.</text>
</comment>
<dbReference type="InterPro" id="IPR012340">
    <property type="entry name" value="NA-bd_OB-fold"/>
</dbReference>
<dbReference type="HAMAP" id="MF_00031">
    <property type="entry name" value="DNA_HJ_migration_RuvA"/>
    <property type="match status" value="1"/>
</dbReference>
<dbReference type="Pfam" id="PF01330">
    <property type="entry name" value="RuvA_N"/>
    <property type="match status" value="1"/>
</dbReference>
<dbReference type="Proteomes" id="UP000192907">
    <property type="component" value="Unassembled WGS sequence"/>
</dbReference>
<dbReference type="Gene3D" id="2.40.50.140">
    <property type="entry name" value="Nucleic acid-binding proteins"/>
    <property type="match status" value="1"/>
</dbReference>
<reference evidence="10" key="1">
    <citation type="submission" date="2017-04" db="EMBL/GenBank/DDBJ databases">
        <authorList>
            <person name="Varghese N."/>
            <person name="Submissions S."/>
        </authorList>
    </citation>
    <scope>NUCLEOTIDE SEQUENCE [LARGE SCALE GENOMIC DNA]</scope>
    <source>
        <strain evidence="10">RKEM611</strain>
    </source>
</reference>
<evidence type="ECO:0000256" key="2">
    <source>
        <dbReference type="ARBA" id="ARBA00022763"/>
    </source>
</evidence>
<evidence type="ECO:0000256" key="3">
    <source>
        <dbReference type="ARBA" id="ARBA00023125"/>
    </source>
</evidence>
<gene>
    <name evidence="6" type="primary">ruvA</name>
    <name evidence="9" type="ORF">SAMN06296036_101176</name>
</gene>
<comment type="domain">
    <text evidence="6">Has three domains with a flexible linker between the domains II and III and assumes an 'L' shape. Domain III is highly mobile and contacts RuvB.</text>
</comment>
<evidence type="ECO:0000256" key="1">
    <source>
        <dbReference type="ARBA" id="ARBA00022490"/>
    </source>
</evidence>
<evidence type="ECO:0000259" key="8">
    <source>
        <dbReference type="SMART" id="SM00278"/>
    </source>
</evidence>
<dbReference type="GO" id="GO:0048476">
    <property type="term" value="C:Holliday junction resolvase complex"/>
    <property type="evidence" value="ECO:0007669"/>
    <property type="project" value="UniProtKB-UniRule"/>
</dbReference>
<dbReference type="RefSeq" id="WP_132314693.1">
    <property type="nucleotide sequence ID" value="NZ_FWZT01000001.1"/>
</dbReference>
<evidence type="ECO:0000313" key="10">
    <source>
        <dbReference type="Proteomes" id="UP000192907"/>
    </source>
</evidence>
<dbReference type="Pfam" id="PF07499">
    <property type="entry name" value="RuvA_C"/>
    <property type="match status" value="1"/>
</dbReference>
<dbReference type="InterPro" id="IPR036267">
    <property type="entry name" value="RuvA_C_sf"/>
</dbReference>
<protein>
    <recommendedName>
        <fullName evidence="6">Holliday junction branch migration complex subunit RuvA</fullName>
    </recommendedName>
</protein>
<keyword evidence="4 6" id="KW-0233">DNA recombination</keyword>
<dbReference type="STRING" id="1513793.SAMN06296036_101176"/>
<dbReference type="Pfam" id="PF14520">
    <property type="entry name" value="HHH_5"/>
    <property type="match status" value="1"/>
</dbReference>
<keyword evidence="9" id="KW-0547">Nucleotide-binding</keyword>
<proteinExistence type="inferred from homology"/>
<keyword evidence="10" id="KW-1185">Reference proteome</keyword>
<dbReference type="SUPFAM" id="SSF47781">
    <property type="entry name" value="RuvA domain 2-like"/>
    <property type="match status" value="1"/>
</dbReference>
<keyword evidence="1 6" id="KW-0963">Cytoplasm</keyword>
<keyword evidence="9" id="KW-0067">ATP-binding</keyword>
<comment type="similarity">
    <text evidence="6">Belongs to the RuvA family.</text>
</comment>
<keyword evidence="5 6" id="KW-0234">DNA repair</keyword>
<dbReference type="GO" id="GO:0006281">
    <property type="term" value="P:DNA repair"/>
    <property type="evidence" value="ECO:0007669"/>
    <property type="project" value="UniProtKB-UniRule"/>
</dbReference>
<evidence type="ECO:0000313" key="9">
    <source>
        <dbReference type="EMBL" id="SME88649.1"/>
    </source>
</evidence>
<comment type="function">
    <text evidence="6">The RuvA-RuvB-RuvC complex processes Holliday junction (HJ) DNA during genetic recombination and DNA repair, while the RuvA-RuvB complex plays an important role in the rescue of blocked DNA replication forks via replication fork reversal (RFR). RuvA specifically binds to HJ cruciform DNA, conferring on it an open structure. The RuvB hexamer acts as an ATP-dependent pump, pulling dsDNA into and through the RuvAB complex. HJ branch migration allows RuvC to scan DNA until it finds its consensus sequence, where it cleaves and resolves the cruciform DNA.</text>
</comment>
<feature type="region of interest" description="Disordered" evidence="7">
    <location>
        <begin position="222"/>
        <end position="244"/>
    </location>
</feature>
<keyword evidence="3 6" id="KW-0238">DNA-binding</keyword>
<dbReference type="Gene3D" id="1.10.150.20">
    <property type="entry name" value="5' to 3' exonuclease, C-terminal subdomain"/>
    <property type="match status" value="1"/>
</dbReference>